<evidence type="ECO:0000313" key="1">
    <source>
        <dbReference type="EMBL" id="THU97131.1"/>
    </source>
</evidence>
<gene>
    <name evidence="1" type="ORF">K435DRAFT_857933</name>
</gene>
<protein>
    <submittedName>
        <fullName evidence="1">Uncharacterized protein</fullName>
    </submittedName>
</protein>
<proteinExistence type="predicted"/>
<reference evidence="1 2" key="1">
    <citation type="journal article" date="2019" name="Nat. Ecol. Evol.">
        <title>Megaphylogeny resolves global patterns of mushroom evolution.</title>
        <authorList>
            <person name="Varga T."/>
            <person name="Krizsan K."/>
            <person name="Foldi C."/>
            <person name="Dima B."/>
            <person name="Sanchez-Garcia M."/>
            <person name="Sanchez-Ramirez S."/>
            <person name="Szollosi G.J."/>
            <person name="Szarkandi J.G."/>
            <person name="Papp V."/>
            <person name="Albert L."/>
            <person name="Andreopoulos W."/>
            <person name="Angelini C."/>
            <person name="Antonin V."/>
            <person name="Barry K.W."/>
            <person name="Bougher N.L."/>
            <person name="Buchanan P."/>
            <person name="Buyck B."/>
            <person name="Bense V."/>
            <person name="Catcheside P."/>
            <person name="Chovatia M."/>
            <person name="Cooper J."/>
            <person name="Damon W."/>
            <person name="Desjardin D."/>
            <person name="Finy P."/>
            <person name="Geml J."/>
            <person name="Haridas S."/>
            <person name="Hughes K."/>
            <person name="Justo A."/>
            <person name="Karasinski D."/>
            <person name="Kautmanova I."/>
            <person name="Kiss B."/>
            <person name="Kocsube S."/>
            <person name="Kotiranta H."/>
            <person name="LaButti K.M."/>
            <person name="Lechner B.E."/>
            <person name="Liimatainen K."/>
            <person name="Lipzen A."/>
            <person name="Lukacs Z."/>
            <person name="Mihaltcheva S."/>
            <person name="Morgado L.N."/>
            <person name="Niskanen T."/>
            <person name="Noordeloos M.E."/>
            <person name="Ohm R.A."/>
            <person name="Ortiz-Santana B."/>
            <person name="Ovrebo C."/>
            <person name="Racz N."/>
            <person name="Riley R."/>
            <person name="Savchenko A."/>
            <person name="Shiryaev A."/>
            <person name="Soop K."/>
            <person name="Spirin V."/>
            <person name="Szebenyi C."/>
            <person name="Tomsovsky M."/>
            <person name="Tulloss R.E."/>
            <person name="Uehling J."/>
            <person name="Grigoriev I.V."/>
            <person name="Vagvolgyi C."/>
            <person name="Papp T."/>
            <person name="Martin F.M."/>
            <person name="Miettinen O."/>
            <person name="Hibbett D.S."/>
            <person name="Nagy L.G."/>
        </authorList>
    </citation>
    <scope>NUCLEOTIDE SEQUENCE [LARGE SCALE GENOMIC DNA]</scope>
    <source>
        <strain evidence="1 2">CBS 962.96</strain>
    </source>
</reference>
<accession>A0A4S8M574</accession>
<evidence type="ECO:0000313" key="2">
    <source>
        <dbReference type="Proteomes" id="UP000297245"/>
    </source>
</evidence>
<dbReference type="Proteomes" id="UP000297245">
    <property type="component" value="Unassembled WGS sequence"/>
</dbReference>
<keyword evidence="2" id="KW-1185">Reference proteome</keyword>
<dbReference type="AlphaFoldDB" id="A0A4S8M574"/>
<dbReference type="OrthoDB" id="550575at2759"/>
<organism evidence="1 2">
    <name type="scientific">Dendrothele bispora (strain CBS 962.96)</name>
    <dbReference type="NCBI Taxonomy" id="1314807"/>
    <lineage>
        <taxon>Eukaryota</taxon>
        <taxon>Fungi</taxon>
        <taxon>Dikarya</taxon>
        <taxon>Basidiomycota</taxon>
        <taxon>Agaricomycotina</taxon>
        <taxon>Agaricomycetes</taxon>
        <taxon>Agaricomycetidae</taxon>
        <taxon>Agaricales</taxon>
        <taxon>Agaricales incertae sedis</taxon>
        <taxon>Dendrothele</taxon>
    </lineage>
</organism>
<dbReference type="EMBL" id="ML179162">
    <property type="protein sequence ID" value="THU97131.1"/>
    <property type="molecule type" value="Genomic_DNA"/>
</dbReference>
<name>A0A4S8M574_DENBC</name>
<sequence length="67" mass="7889">MSFKNRVQSVQPQYMVRHPLVERISRTPPLSNRRYFDEFTAVHVSSRGHHLIAMLASSRLVVIKHFE</sequence>